<dbReference type="InterPro" id="IPR050736">
    <property type="entry name" value="Sensor_HK_Regulatory"/>
</dbReference>
<proteinExistence type="predicted"/>
<keyword evidence="7" id="KW-1133">Transmembrane helix</keyword>
<dbReference type="InterPro" id="IPR004358">
    <property type="entry name" value="Sig_transdc_His_kin-like_C"/>
</dbReference>
<dbReference type="Pfam" id="PF02518">
    <property type="entry name" value="HATPase_c"/>
    <property type="match status" value="1"/>
</dbReference>
<evidence type="ECO:0000256" key="4">
    <source>
        <dbReference type="ARBA" id="ARBA00022679"/>
    </source>
</evidence>
<dbReference type="InterPro" id="IPR036097">
    <property type="entry name" value="HisK_dim/P_sf"/>
</dbReference>
<evidence type="ECO:0000313" key="10">
    <source>
        <dbReference type="EMBL" id="CUO83245.1"/>
    </source>
</evidence>
<evidence type="ECO:0000256" key="7">
    <source>
        <dbReference type="SAM" id="Phobius"/>
    </source>
</evidence>
<dbReference type="InterPro" id="IPR005467">
    <property type="entry name" value="His_kinase_dom"/>
</dbReference>
<dbReference type="Proteomes" id="UP000095576">
    <property type="component" value="Unassembled WGS sequence"/>
</dbReference>
<evidence type="ECO:0000313" key="12">
    <source>
        <dbReference type="Proteomes" id="UP000095576"/>
    </source>
</evidence>
<keyword evidence="7" id="KW-0472">Membrane</keyword>
<dbReference type="SUPFAM" id="SSF47384">
    <property type="entry name" value="Homodimeric domain of signal transducing histidine kinase"/>
    <property type="match status" value="1"/>
</dbReference>
<reference evidence="9 13" key="2">
    <citation type="submission" date="2020-02" db="EMBL/GenBank/DDBJ databases">
        <title>Whole-genome sequencing and comparative analysis of the genomes of Bacteroides thetaiotaomicron and Escherichia coli isolated from a healthy resident in Vietnam.</title>
        <authorList>
            <person name="Mohsin M."/>
            <person name="Tanaka K."/>
            <person name="Kawahara R."/>
            <person name="Kondo S."/>
            <person name="Noguchi H."/>
            <person name="Motooka D."/>
            <person name="Nakamura S."/>
            <person name="Khong D.T."/>
            <person name="Nguyen T.N."/>
            <person name="Tran H.T."/>
            <person name="Yamamoto Y."/>
        </authorList>
    </citation>
    <scope>NUCLEOTIDE SEQUENCE [LARGE SCALE GENOMIC DNA]</scope>
    <source>
        <strain evidence="9 13">F9-2</strain>
    </source>
</reference>
<organism evidence="10 12">
    <name type="scientific">Bacteroides thetaiotaomicron</name>
    <dbReference type="NCBI Taxonomy" id="818"/>
    <lineage>
        <taxon>Bacteria</taxon>
        <taxon>Pseudomonadati</taxon>
        <taxon>Bacteroidota</taxon>
        <taxon>Bacteroidia</taxon>
        <taxon>Bacteroidales</taxon>
        <taxon>Bacteroidaceae</taxon>
        <taxon>Bacteroides</taxon>
    </lineage>
</organism>
<dbReference type="Gene3D" id="3.30.565.10">
    <property type="entry name" value="Histidine kinase-like ATPase, C-terminal domain"/>
    <property type="match status" value="1"/>
</dbReference>
<evidence type="ECO:0000256" key="5">
    <source>
        <dbReference type="ARBA" id="ARBA00022777"/>
    </source>
</evidence>
<keyword evidence="7" id="KW-0812">Transmembrane</keyword>
<evidence type="ECO:0000256" key="1">
    <source>
        <dbReference type="ARBA" id="ARBA00000085"/>
    </source>
</evidence>
<dbReference type="Pfam" id="PF00512">
    <property type="entry name" value="HisKA"/>
    <property type="match status" value="1"/>
</dbReference>
<evidence type="ECO:0000256" key="2">
    <source>
        <dbReference type="ARBA" id="ARBA00012438"/>
    </source>
</evidence>
<dbReference type="PRINTS" id="PR00344">
    <property type="entry name" value="BCTRLSENSOR"/>
</dbReference>
<dbReference type="SUPFAM" id="SSF55874">
    <property type="entry name" value="ATPase domain of HSP90 chaperone/DNA topoisomerase II/histidine kinase"/>
    <property type="match status" value="1"/>
</dbReference>
<dbReference type="SMART" id="SM00387">
    <property type="entry name" value="HATPase_c"/>
    <property type="match status" value="1"/>
</dbReference>
<dbReference type="EMBL" id="CZAP01000001">
    <property type="protein sequence ID" value="CUO83245.1"/>
    <property type="molecule type" value="Genomic_DNA"/>
</dbReference>
<gene>
    <name evidence="10" type="primary">phoR_1</name>
    <name evidence="9" type="ORF">BatF92_23000</name>
    <name evidence="10" type="ORF">ERS852511_00250</name>
    <name evidence="11" type="ORF">K0H07_23050</name>
</gene>
<comment type="catalytic activity">
    <reaction evidence="1">
        <text>ATP + protein L-histidine = ADP + protein N-phospho-L-histidine.</text>
        <dbReference type="EC" id="2.7.13.3"/>
    </reaction>
</comment>
<dbReference type="CDD" id="cd00082">
    <property type="entry name" value="HisKA"/>
    <property type="match status" value="1"/>
</dbReference>
<dbReference type="PANTHER" id="PTHR43711">
    <property type="entry name" value="TWO-COMPONENT HISTIDINE KINASE"/>
    <property type="match status" value="1"/>
</dbReference>
<dbReference type="GO" id="GO:0000155">
    <property type="term" value="F:phosphorelay sensor kinase activity"/>
    <property type="evidence" value="ECO:0007669"/>
    <property type="project" value="InterPro"/>
</dbReference>
<dbReference type="RefSeq" id="WP_008761405.1">
    <property type="nucleotide sequence ID" value="NZ_AP022660.1"/>
</dbReference>
<dbReference type="Proteomes" id="UP000500882">
    <property type="component" value="Chromosome"/>
</dbReference>
<reference evidence="11" key="3">
    <citation type="submission" date="2021-07" db="EMBL/GenBank/DDBJ databases">
        <title>Comparative genomics of Bacteroides fragilis group isolates reveals species-dependent resistance mechanisms and validates clinical tools for resistance prediction.</title>
        <authorList>
            <person name="Wallace M.J."/>
            <person name="Jean S."/>
            <person name="Wallace M.A."/>
            <person name="Carey-Ann B.D."/>
            <person name="Dantas G."/>
        </authorList>
    </citation>
    <scope>NUCLEOTIDE SEQUENCE</scope>
    <source>
        <strain evidence="11">BJH_160</strain>
    </source>
</reference>
<keyword evidence="4 10" id="KW-0808">Transferase</keyword>
<feature type="transmembrane region" description="Helical" evidence="7">
    <location>
        <begin position="6"/>
        <end position="28"/>
    </location>
</feature>
<dbReference type="PATRIC" id="fig|818.23.peg.2429"/>
<keyword evidence="6" id="KW-0902">Two-component regulatory system</keyword>
<dbReference type="EC" id="2.7.13.3" evidence="2"/>
<protein>
    <recommendedName>
        <fullName evidence="2">histidine kinase</fullName>
        <ecNumber evidence="2">2.7.13.3</ecNumber>
    </recommendedName>
</protein>
<keyword evidence="3" id="KW-0597">Phosphoprotein</keyword>
<dbReference type="InterPro" id="IPR036890">
    <property type="entry name" value="HATPase_C_sf"/>
</dbReference>
<evidence type="ECO:0000256" key="3">
    <source>
        <dbReference type="ARBA" id="ARBA00022553"/>
    </source>
</evidence>
<dbReference type="EMBL" id="JAHYQA010000019">
    <property type="protein sequence ID" value="MCE9240020.1"/>
    <property type="molecule type" value="Genomic_DNA"/>
</dbReference>
<evidence type="ECO:0000313" key="9">
    <source>
        <dbReference type="EMBL" id="BCA50358.1"/>
    </source>
</evidence>
<evidence type="ECO:0000313" key="13">
    <source>
        <dbReference type="Proteomes" id="UP000500882"/>
    </source>
</evidence>
<dbReference type="CDD" id="cd00075">
    <property type="entry name" value="HATPase"/>
    <property type="match status" value="1"/>
</dbReference>
<dbReference type="FunFam" id="3.30.565.10:FF:000006">
    <property type="entry name" value="Sensor histidine kinase WalK"/>
    <property type="match status" value="1"/>
</dbReference>
<evidence type="ECO:0000256" key="6">
    <source>
        <dbReference type="ARBA" id="ARBA00023012"/>
    </source>
</evidence>
<dbReference type="SMART" id="SM00388">
    <property type="entry name" value="HisKA"/>
    <property type="match status" value="1"/>
</dbReference>
<dbReference type="KEGG" id="btho:Btheta7330_02353"/>
<dbReference type="PANTHER" id="PTHR43711:SF26">
    <property type="entry name" value="SENSOR HISTIDINE KINASE RCSC"/>
    <property type="match status" value="1"/>
</dbReference>
<reference evidence="10 12" key="1">
    <citation type="submission" date="2015-09" db="EMBL/GenBank/DDBJ databases">
        <authorList>
            <consortium name="Pathogen Informatics"/>
        </authorList>
    </citation>
    <scope>NUCLEOTIDE SEQUENCE [LARGE SCALE GENOMIC DNA]</scope>
    <source>
        <strain evidence="10 12">2789STDY5834899</strain>
    </source>
</reference>
<dbReference type="PROSITE" id="PS50109">
    <property type="entry name" value="HIS_KIN"/>
    <property type="match status" value="1"/>
</dbReference>
<evidence type="ECO:0000313" key="11">
    <source>
        <dbReference type="EMBL" id="MCE9240020.1"/>
    </source>
</evidence>
<dbReference type="InterPro" id="IPR003594">
    <property type="entry name" value="HATPase_dom"/>
</dbReference>
<dbReference type="Proteomes" id="UP001200544">
    <property type="component" value="Unassembled WGS sequence"/>
</dbReference>
<feature type="transmembrane region" description="Helical" evidence="7">
    <location>
        <begin position="251"/>
        <end position="271"/>
    </location>
</feature>
<name>A0A0P0ERU6_BACT4</name>
<dbReference type="EMBL" id="AP022660">
    <property type="protein sequence ID" value="BCA50358.1"/>
    <property type="molecule type" value="Genomic_DNA"/>
</dbReference>
<feature type="domain" description="Histidine kinase" evidence="8">
    <location>
        <begin position="290"/>
        <end position="504"/>
    </location>
</feature>
<sequence length="504" mass="56952">MKLPLKHIIILVICSLTGIFVYQTYWLTGLYRTMKQEMNNNIKDAMRTSDFNEIVLRVNELQKDNVEHGSVTVSAGYGADGKSLVTSQTVSYTDSTYKDTLHTRTETAVDTLAVNDNDPDASAVASSESGLDVLLKRQDSMKELILSVQQGMHSGVDTYIDINLQKYDSLLTDVLKAHNIDVPHRTLYIYSGATQDSSQTFIDTLGIAGDSTYIPSPKAIRYDYEFNRHHSQRYQLIMEPITSLVWKQMTGILVTSFVIFLILGFSFWFLIRTLLKQKTLEEMKSNFTNNITHELKTPIAVAYAANDALLNFNQAEEKSKRDQYLRISQEQLQRLSGLVEQILSMSMESRKTFRLHPEEICLKELITSLIEQHQLKADIPVHITLETEPEALTIVADRTHFSNIISNLIDNAVKYSKQEAEIMIQCRQTGETVTITVSDHGIGIPLDKQKHIFDKFYRVPTGNLHNVKGYGLGLFYVKSMVEKHGGTITVKSESGKGSTFTITI</sequence>
<dbReference type="AlphaFoldDB" id="A0A0P0ERU6"/>
<accession>A0A0P0ERU6</accession>
<dbReference type="InterPro" id="IPR003661">
    <property type="entry name" value="HisK_dim/P_dom"/>
</dbReference>
<dbReference type="Gene3D" id="1.10.287.130">
    <property type="match status" value="1"/>
</dbReference>
<evidence type="ECO:0000259" key="8">
    <source>
        <dbReference type="PROSITE" id="PS50109"/>
    </source>
</evidence>
<keyword evidence="5 10" id="KW-0418">Kinase</keyword>